<evidence type="ECO:0000256" key="6">
    <source>
        <dbReference type="ARBA" id="ARBA00022729"/>
    </source>
</evidence>
<dbReference type="InterPro" id="IPR049371">
    <property type="entry name" value="GspD-like_N0"/>
</dbReference>
<sequence length="595" mass="65607">MNLSFGIKMRNRLPSVVLCICLYLIVTPNFSQEKGKPKAKTSQEPASFTADWRDTELKDFLMGMSAIIKKNILIDDAVKGKKITIISQKRVRIEDAFGFMKSVLETQGFGLIEENDLIKVVKIKDALAKSQIVRIGKDPVSDSEVALNKTITQIVPLEFSNAIELEPILKRVTSPDTDIIIPKNQNTLIFSGSTADINKLLKLVDNLDVRADGPGSISSAGDIHIYTLEYNEAEKLAAILVKLDMPDAPVAPTTQGAPGEAGADGKPAPPPQPTAQAPKVPGKQDKIKAVAHKESNSLIVTATPQEWEEIKKIIKILDTPRKQVLLEVLIVELSSTDLNDFGIDWRYQELAYGQFNTGLAAQGGVIDKNGRPTNVNTLSGFSLGFIRRGGQQIIGILNANSTNENFNVLSAPQILTLDNQEAEINVGQDVPVRTQNRNAGLGGDNAVTVANFEYRPTGIKLKFTPHINKNNRITLDLYQEIKNVAGISSEATGGNPTFNKRDIKTTIVVDNIQTIVIGGLLSNDKQKKVQKIPILGEIPLLGTLFRRTTNQNRKTNLMVFLTPHILDDRDKSDRMTIQKKNEQERMVDEREKKLR</sequence>
<evidence type="ECO:0000256" key="7">
    <source>
        <dbReference type="ARBA" id="ARBA00022927"/>
    </source>
</evidence>
<feature type="domain" description="NolW-like" evidence="13">
    <location>
        <begin position="152"/>
        <end position="212"/>
    </location>
</feature>
<evidence type="ECO:0000256" key="10">
    <source>
        <dbReference type="RuleBase" id="RU004004"/>
    </source>
</evidence>
<feature type="compositionally biased region" description="Low complexity" evidence="11">
    <location>
        <begin position="256"/>
        <end position="266"/>
    </location>
</feature>
<dbReference type="Pfam" id="PF03958">
    <property type="entry name" value="Secretin_N"/>
    <property type="match status" value="2"/>
</dbReference>
<keyword evidence="6" id="KW-0732">Signal</keyword>
<gene>
    <name evidence="15" type="primary">gspD</name>
</gene>
<keyword evidence="8" id="KW-0472">Membrane</keyword>
<evidence type="ECO:0000256" key="5">
    <source>
        <dbReference type="ARBA" id="ARBA00022692"/>
    </source>
</evidence>
<dbReference type="InterPro" id="IPR004846">
    <property type="entry name" value="T2SS/T3SS_dom"/>
</dbReference>
<name>Q1HG78_LEPBI</name>
<evidence type="ECO:0000259" key="12">
    <source>
        <dbReference type="Pfam" id="PF00263"/>
    </source>
</evidence>
<dbReference type="GO" id="GO:0009279">
    <property type="term" value="C:cell outer membrane"/>
    <property type="evidence" value="ECO:0007669"/>
    <property type="project" value="UniProtKB-SubCell"/>
</dbReference>
<dbReference type="NCBIfam" id="TIGR02517">
    <property type="entry name" value="type_II_gspD"/>
    <property type="match status" value="1"/>
</dbReference>
<feature type="domain" description="Type II/III secretion system secretin-like" evidence="12">
    <location>
        <begin position="400"/>
        <end position="566"/>
    </location>
</feature>
<evidence type="ECO:0000256" key="9">
    <source>
        <dbReference type="ARBA" id="ARBA00023237"/>
    </source>
</evidence>
<evidence type="ECO:0000256" key="4">
    <source>
        <dbReference type="ARBA" id="ARBA00022452"/>
    </source>
</evidence>
<dbReference type="Pfam" id="PF21305">
    <property type="entry name" value="type_II_gspD_N0"/>
    <property type="match status" value="1"/>
</dbReference>
<keyword evidence="4" id="KW-1134">Transmembrane beta strand</keyword>
<feature type="domain" description="GspD-like N0" evidence="14">
    <location>
        <begin position="52"/>
        <end position="120"/>
    </location>
</feature>
<dbReference type="PANTHER" id="PTHR30332:SF24">
    <property type="entry name" value="SECRETIN GSPD-RELATED"/>
    <property type="match status" value="1"/>
</dbReference>
<feature type="domain" description="NolW-like" evidence="13">
    <location>
        <begin position="224"/>
        <end position="323"/>
    </location>
</feature>
<accession>Q1HG78</accession>
<dbReference type="Gene3D" id="3.30.1370.120">
    <property type="match status" value="2"/>
</dbReference>
<comment type="similarity">
    <text evidence="2">Belongs to the bacterial secretin family. GSP D subfamily.</text>
</comment>
<keyword evidence="7" id="KW-0653">Protein transport</keyword>
<dbReference type="EMBL" id="DQ489375">
    <property type="protein sequence ID" value="ABF47508.1"/>
    <property type="molecule type" value="Genomic_DNA"/>
</dbReference>
<feature type="region of interest" description="Disordered" evidence="11">
    <location>
        <begin position="571"/>
        <end position="595"/>
    </location>
</feature>
<keyword evidence="5" id="KW-0812">Transmembrane</keyword>
<dbReference type="Pfam" id="PF00263">
    <property type="entry name" value="Secretin"/>
    <property type="match status" value="1"/>
</dbReference>
<keyword evidence="3 10" id="KW-0813">Transport</keyword>
<dbReference type="GO" id="GO:0015628">
    <property type="term" value="P:protein secretion by the type II secretion system"/>
    <property type="evidence" value="ECO:0007669"/>
    <property type="project" value="InterPro"/>
</dbReference>
<dbReference type="PANTHER" id="PTHR30332">
    <property type="entry name" value="PROBABLE GENERAL SECRETION PATHWAY PROTEIN D"/>
    <property type="match status" value="1"/>
</dbReference>
<evidence type="ECO:0000256" key="8">
    <source>
        <dbReference type="ARBA" id="ARBA00023136"/>
    </source>
</evidence>
<dbReference type="PRINTS" id="PR00811">
    <property type="entry name" value="BCTERIALGSPD"/>
</dbReference>
<dbReference type="InterPro" id="IPR013356">
    <property type="entry name" value="T2SS_GspD"/>
</dbReference>
<evidence type="ECO:0000259" key="13">
    <source>
        <dbReference type="Pfam" id="PF03958"/>
    </source>
</evidence>
<evidence type="ECO:0000256" key="1">
    <source>
        <dbReference type="ARBA" id="ARBA00004442"/>
    </source>
</evidence>
<evidence type="ECO:0000313" key="15">
    <source>
        <dbReference type="EMBL" id="ABF47508.1"/>
    </source>
</evidence>
<evidence type="ECO:0000259" key="14">
    <source>
        <dbReference type="Pfam" id="PF21305"/>
    </source>
</evidence>
<evidence type="ECO:0000256" key="3">
    <source>
        <dbReference type="ARBA" id="ARBA00022448"/>
    </source>
</evidence>
<protein>
    <submittedName>
        <fullName evidence="15">GspD</fullName>
    </submittedName>
</protein>
<dbReference type="AlphaFoldDB" id="Q1HG78"/>
<reference evidence="15" key="1">
    <citation type="submission" date="2006-04" db="EMBL/GenBank/DDBJ databases">
        <title>gspD and gspE two type II secretion system genes from Leptospira biflexa serovar Patoc.</title>
        <authorList>
            <person name="Mena-Banuelos R."/>
            <person name="de la Pena-Moctezuma A."/>
        </authorList>
    </citation>
    <scope>NUCLEOTIDE SEQUENCE</scope>
    <source>
        <strain evidence="15">Patoc I</strain>
    </source>
</reference>
<dbReference type="InterPro" id="IPR001775">
    <property type="entry name" value="GspD/PilQ"/>
</dbReference>
<dbReference type="GO" id="GO:0015627">
    <property type="term" value="C:type II protein secretion system complex"/>
    <property type="evidence" value="ECO:0007669"/>
    <property type="project" value="InterPro"/>
</dbReference>
<organism evidence="15">
    <name type="scientific">Leptospira biflexa serovar Patoc</name>
    <dbReference type="NCBI Taxonomy" id="145259"/>
    <lineage>
        <taxon>Bacteria</taxon>
        <taxon>Pseudomonadati</taxon>
        <taxon>Spirochaetota</taxon>
        <taxon>Spirochaetia</taxon>
        <taxon>Leptospirales</taxon>
        <taxon>Leptospiraceae</taxon>
        <taxon>Leptospira</taxon>
    </lineage>
</organism>
<dbReference type="InterPro" id="IPR038591">
    <property type="entry name" value="NolW-like_sf"/>
</dbReference>
<comment type="subcellular location">
    <subcellularLocation>
        <location evidence="1 10">Cell outer membrane</location>
    </subcellularLocation>
</comment>
<evidence type="ECO:0000256" key="2">
    <source>
        <dbReference type="ARBA" id="ARBA00006980"/>
    </source>
</evidence>
<keyword evidence="9" id="KW-0998">Cell outer membrane</keyword>
<evidence type="ECO:0000256" key="11">
    <source>
        <dbReference type="SAM" id="MobiDB-lite"/>
    </source>
</evidence>
<dbReference type="InterPro" id="IPR005644">
    <property type="entry name" value="NolW-like"/>
</dbReference>
<feature type="region of interest" description="Disordered" evidence="11">
    <location>
        <begin position="250"/>
        <end position="282"/>
    </location>
</feature>
<dbReference type="InterPro" id="IPR050810">
    <property type="entry name" value="Bact_Secretion_Sys_Channel"/>
</dbReference>
<proteinExistence type="inferred from homology"/>